<protein>
    <submittedName>
        <fullName evidence="5">Phosphonate metabolism transcriptional regulator PhnF</fullName>
    </submittedName>
</protein>
<dbReference type="SMART" id="SM00866">
    <property type="entry name" value="UTRA"/>
    <property type="match status" value="1"/>
</dbReference>
<dbReference type="CDD" id="cd07377">
    <property type="entry name" value="WHTH_GntR"/>
    <property type="match status" value="1"/>
</dbReference>
<dbReference type="Gene3D" id="1.10.10.10">
    <property type="entry name" value="Winged helix-like DNA-binding domain superfamily/Winged helix DNA-binding domain"/>
    <property type="match status" value="1"/>
</dbReference>
<accession>A0ABS4AAS1</accession>
<evidence type="ECO:0000313" key="6">
    <source>
        <dbReference type="Proteomes" id="UP000681594"/>
    </source>
</evidence>
<dbReference type="SUPFAM" id="SSF64288">
    <property type="entry name" value="Chorismate lyase-like"/>
    <property type="match status" value="1"/>
</dbReference>
<sequence length="252" mass="26992">MTTEDTSTAPSWRDVQQALGAAIRDGSLAPGSRLPTEPLLMARFGAGRHSIRRAVAALAAEGLVRTRQGSGTYVREAPVLDYRLSERTRFSENLLVQGREPSGRALGAIEEVAGQDVAEALRLPPGSPVFQVRRLGLADGVPVNLSIAYYPARRFPGMLGAWEGGEGASAILAAYGIADYRRVASTVLARLPSAGEAQLLDQHEAQPVLVVRKVDADLSGIPIACSETIWAAERVQLSVDHAPREEDPHVDR</sequence>
<feature type="domain" description="HTH gntR-type" evidence="4">
    <location>
        <begin position="9"/>
        <end position="77"/>
    </location>
</feature>
<dbReference type="NCBIfam" id="TIGR02325">
    <property type="entry name" value="C_P_lyase_phnF"/>
    <property type="match status" value="1"/>
</dbReference>
<dbReference type="PROSITE" id="PS50949">
    <property type="entry name" value="HTH_GNTR"/>
    <property type="match status" value="1"/>
</dbReference>
<organism evidence="5 6">
    <name type="scientific">Pararoseomonas baculiformis</name>
    <dbReference type="NCBI Taxonomy" id="2820812"/>
    <lineage>
        <taxon>Bacteria</taxon>
        <taxon>Pseudomonadati</taxon>
        <taxon>Pseudomonadota</taxon>
        <taxon>Alphaproteobacteria</taxon>
        <taxon>Acetobacterales</taxon>
        <taxon>Acetobacteraceae</taxon>
        <taxon>Pararoseomonas</taxon>
    </lineage>
</organism>
<keyword evidence="1" id="KW-0805">Transcription regulation</keyword>
<dbReference type="InterPro" id="IPR000524">
    <property type="entry name" value="Tscrpt_reg_HTH_GntR"/>
</dbReference>
<dbReference type="SUPFAM" id="SSF46785">
    <property type="entry name" value="Winged helix' DNA-binding domain"/>
    <property type="match status" value="1"/>
</dbReference>
<dbReference type="InterPro" id="IPR036390">
    <property type="entry name" value="WH_DNA-bd_sf"/>
</dbReference>
<keyword evidence="3" id="KW-0804">Transcription</keyword>
<dbReference type="InterPro" id="IPR036388">
    <property type="entry name" value="WH-like_DNA-bd_sf"/>
</dbReference>
<evidence type="ECO:0000256" key="2">
    <source>
        <dbReference type="ARBA" id="ARBA00023125"/>
    </source>
</evidence>
<evidence type="ECO:0000259" key="4">
    <source>
        <dbReference type="PROSITE" id="PS50949"/>
    </source>
</evidence>
<dbReference type="EMBL" id="JAGIZB010000003">
    <property type="protein sequence ID" value="MBP0444093.1"/>
    <property type="molecule type" value="Genomic_DNA"/>
</dbReference>
<proteinExistence type="predicted"/>
<dbReference type="InterPro" id="IPR011663">
    <property type="entry name" value="UTRA"/>
</dbReference>
<dbReference type="InterPro" id="IPR050679">
    <property type="entry name" value="Bact_HTH_transcr_reg"/>
</dbReference>
<keyword evidence="6" id="KW-1185">Reference proteome</keyword>
<reference evidence="5 6" key="1">
    <citation type="submission" date="2021-03" db="EMBL/GenBank/DDBJ databases">
        <authorList>
            <person name="So Y."/>
        </authorList>
    </citation>
    <scope>NUCLEOTIDE SEQUENCE [LARGE SCALE GENOMIC DNA]</scope>
    <source>
        <strain evidence="5 6">SSH11</strain>
    </source>
</reference>
<dbReference type="RefSeq" id="WP_209378310.1">
    <property type="nucleotide sequence ID" value="NZ_JAGIZB010000003.1"/>
</dbReference>
<name>A0ABS4AAS1_9PROT</name>
<comment type="caution">
    <text evidence="5">The sequence shown here is derived from an EMBL/GenBank/DDBJ whole genome shotgun (WGS) entry which is preliminary data.</text>
</comment>
<dbReference type="Proteomes" id="UP000681594">
    <property type="component" value="Unassembled WGS sequence"/>
</dbReference>
<evidence type="ECO:0000313" key="5">
    <source>
        <dbReference type="EMBL" id="MBP0444093.1"/>
    </source>
</evidence>
<gene>
    <name evidence="5" type="primary">phnF</name>
    <name evidence="5" type="ORF">J8J14_04815</name>
</gene>
<dbReference type="InterPro" id="IPR028978">
    <property type="entry name" value="Chorismate_lyase_/UTRA_dom_sf"/>
</dbReference>
<dbReference type="Pfam" id="PF00392">
    <property type="entry name" value="GntR"/>
    <property type="match status" value="1"/>
</dbReference>
<dbReference type="Gene3D" id="3.40.1410.10">
    <property type="entry name" value="Chorismate lyase-like"/>
    <property type="match status" value="1"/>
</dbReference>
<evidence type="ECO:0000256" key="1">
    <source>
        <dbReference type="ARBA" id="ARBA00023015"/>
    </source>
</evidence>
<dbReference type="PANTHER" id="PTHR44846">
    <property type="entry name" value="MANNOSYL-D-GLYCERATE TRANSPORT/METABOLISM SYSTEM REPRESSOR MNGR-RELATED"/>
    <property type="match status" value="1"/>
</dbReference>
<dbReference type="PRINTS" id="PR00035">
    <property type="entry name" value="HTHGNTR"/>
</dbReference>
<keyword evidence="2" id="KW-0238">DNA-binding</keyword>
<evidence type="ECO:0000256" key="3">
    <source>
        <dbReference type="ARBA" id="ARBA00023163"/>
    </source>
</evidence>
<dbReference type="InterPro" id="IPR012702">
    <property type="entry name" value="CP_lyase_PhnF"/>
</dbReference>
<dbReference type="SMART" id="SM00345">
    <property type="entry name" value="HTH_GNTR"/>
    <property type="match status" value="1"/>
</dbReference>
<dbReference type="PANTHER" id="PTHR44846:SF1">
    <property type="entry name" value="MANNOSYL-D-GLYCERATE TRANSPORT_METABOLISM SYSTEM REPRESSOR MNGR-RELATED"/>
    <property type="match status" value="1"/>
</dbReference>
<dbReference type="Pfam" id="PF07702">
    <property type="entry name" value="UTRA"/>
    <property type="match status" value="1"/>
</dbReference>